<proteinExistence type="predicted"/>
<dbReference type="InterPro" id="IPR029058">
    <property type="entry name" value="AB_hydrolase_fold"/>
</dbReference>
<reference evidence="3" key="1">
    <citation type="submission" date="2020-10" db="EMBL/GenBank/DDBJ databases">
        <authorList>
            <person name="Gilroy R."/>
        </authorList>
    </citation>
    <scope>NUCLEOTIDE SEQUENCE</scope>
    <source>
        <strain evidence="3">ChiHile30-977</strain>
    </source>
</reference>
<dbReference type="GO" id="GO:0006629">
    <property type="term" value="P:lipid metabolic process"/>
    <property type="evidence" value="ECO:0007669"/>
    <property type="project" value="InterPro"/>
</dbReference>
<evidence type="ECO:0000313" key="3">
    <source>
        <dbReference type="EMBL" id="HIQ62010.1"/>
    </source>
</evidence>
<dbReference type="Gene3D" id="3.40.50.1820">
    <property type="entry name" value="alpha/beta hydrolase"/>
    <property type="match status" value="1"/>
</dbReference>
<organism evidence="3 4">
    <name type="scientific">Candidatus Avichristensenella intestinipullorum</name>
    <dbReference type="NCBI Taxonomy" id="2840693"/>
    <lineage>
        <taxon>Bacteria</taxon>
        <taxon>Bacillati</taxon>
        <taxon>Bacillota</taxon>
        <taxon>Clostridia</taxon>
        <taxon>Candidatus Avichristensenella</taxon>
    </lineage>
</organism>
<evidence type="ECO:0000313" key="4">
    <source>
        <dbReference type="Proteomes" id="UP000886819"/>
    </source>
</evidence>
<feature type="domain" description="Fungal lipase-type" evidence="2">
    <location>
        <begin position="149"/>
        <end position="290"/>
    </location>
</feature>
<dbReference type="SUPFAM" id="SSF53474">
    <property type="entry name" value="alpha/beta-Hydrolases"/>
    <property type="match status" value="1"/>
</dbReference>
<sequence>MKESVDQGAENTRGRLTLADLTDYACMTGEPVEDAWGVSRVPFSPQAARLSAELAANVYDLDIRAWARAGWNDCMFLVEDDVIPLDQESDTKLAALENEWRRRRARSRIHGVSPISDLARAARQLMVTDMSKSVVMTRALPDGRVLIAIAFIGTTTKIYDWFSNFKFSRENGLHNGFLELARRFDALTAQVPLRSLGAAGNDEELTLSQVLDRAAQPESPYLFWLCGHSQGGALVQVYTHLLLARGIRPEAIRAYSFAAPTVAACGAVERADAFPIYNIINSDDVVPRVGAQVRLGVDCVFYPDDAFRQAYYPVKPESRAAFERMQFVASQVRETSDAFCWCVAMLRLLSGDGSEGDADEWLAALFPHASLLQRLNLRPAEVADFFMGKLRTSCLTLCGHAPDESLCRRYEEMMRTFAQELGTRPLAQAIGQCLRLPHAIRPDKHAPDDAVAPYVAIVRRYCWALTFGVWGGTPPACCRDAQGERLLPMGRHFLVEEESADAPAQGGVHPEMENNGYEQ</sequence>
<dbReference type="EMBL" id="DVFI01000003">
    <property type="protein sequence ID" value="HIQ62010.1"/>
    <property type="molecule type" value="Genomic_DNA"/>
</dbReference>
<dbReference type="Proteomes" id="UP000886819">
    <property type="component" value="Unassembled WGS sequence"/>
</dbReference>
<reference evidence="3" key="2">
    <citation type="journal article" date="2021" name="PeerJ">
        <title>Extensive microbial diversity within the chicken gut microbiome revealed by metagenomics and culture.</title>
        <authorList>
            <person name="Gilroy R."/>
            <person name="Ravi A."/>
            <person name="Getino M."/>
            <person name="Pursley I."/>
            <person name="Horton D.L."/>
            <person name="Alikhan N.F."/>
            <person name="Baker D."/>
            <person name="Gharbi K."/>
            <person name="Hall N."/>
            <person name="Watson M."/>
            <person name="Adriaenssens E.M."/>
            <person name="Foster-Nyarko E."/>
            <person name="Jarju S."/>
            <person name="Secka A."/>
            <person name="Antonio M."/>
            <person name="Oren A."/>
            <person name="Chaudhuri R.R."/>
            <person name="La Ragione R."/>
            <person name="Hildebrand F."/>
            <person name="Pallen M.J."/>
        </authorList>
    </citation>
    <scope>NUCLEOTIDE SEQUENCE</scope>
    <source>
        <strain evidence="3">ChiHile30-977</strain>
    </source>
</reference>
<evidence type="ECO:0000259" key="2">
    <source>
        <dbReference type="Pfam" id="PF01764"/>
    </source>
</evidence>
<dbReference type="AlphaFoldDB" id="A0A9D0YW48"/>
<evidence type="ECO:0000256" key="1">
    <source>
        <dbReference type="SAM" id="MobiDB-lite"/>
    </source>
</evidence>
<comment type="caution">
    <text evidence="3">The sequence shown here is derived from an EMBL/GenBank/DDBJ whole genome shotgun (WGS) entry which is preliminary data.</text>
</comment>
<dbReference type="Pfam" id="PF01764">
    <property type="entry name" value="Lipase_3"/>
    <property type="match status" value="1"/>
</dbReference>
<gene>
    <name evidence="3" type="ORF">IAA66_00290</name>
</gene>
<accession>A0A9D0YW48</accession>
<feature type="region of interest" description="Disordered" evidence="1">
    <location>
        <begin position="499"/>
        <end position="519"/>
    </location>
</feature>
<protein>
    <recommendedName>
        <fullName evidence="2">Fungal lipase-type domain-containing protein</fullName>
    </recommendedName>
</protein>
<name>A0A9D0YW48_9FIRM</name>
<dbReference type="InterPro" id="IPR002921">
    <property type="entry name" value="Fungal_lipase-type"/>
</dbReference>